<evidence type="ECO:0000313" key="3">
    <source>
        <dbReference type="Proteomes" id="UP000316714"/>
    </source>
</evidence>
<dbReference type="EMBL" id="SIHJ01000002">
    <property type="protein sequence ID" value="TWT33521.1"/>
    <property type="molecule type" value="Genomic_DNA"/>
</dbReference>
<dbReference type="NCBIfam" id="TIGR00149">
    <property type="entry name" value="TIGR00149_YjbQ"/>
    <property type="match status" value="1"/>
</dbReference>
<comment type="caution">
    <text evidence="2">The sequence shown here is derived from an EMBL/GenBank/DDBJ whole genome shotgun (WGS) entry which is preliminary data.</text>
</comment>
<dbReference type="InterPro" id="IPR035917">
    <property type="entry name" value="YjbQ-like_sf"/>
</dbReference>
<dbReference type="Gene3D" id="2.60.120.460">
    <property type="entry name" value="YjbQ-like"/>
    <property type="match status" value="1"/>
</dbReference>
<dbReference type="PANTHER" id="PTHR30615:SF8">
    <property type="entry name" value="UPF0047 PROTEIN C4A8.02C"/>
    <property type="match status" value="1"/>
</dbReference>
<evidence type="ECO:0000256" key="1">
    <source>
        <dbReference type="ARBA" id="ARBA00005534"/>
    </source>
</evidence>
<proteinExistence type="inferred from homology"/>
<dbReference type="PANTHER" id="PTHR30615">
    <property type="entry name" value="UNCHARACTERIZED PROTEIN YJBQ-RELATED"/>
    <property type="match status" value="1"/>
</dbReference>
<evidence type="ECO:0000313" key="2">
    <source>
        <dbReference type="EMBL" id="TWT33521.1"/>
    </source>
</evidence>
<dbReference type="AlphaFoldDB" id="A0A5C5V5D2"/>
<organism evidence="2 3">
    <name type="scientific">Posidoniimonas corsicana</name>
    <dbReference type="NCBI Taxonomy" id="1938618"/>
    <lineage>
        <taxon>Bacteria</taxon>
        <taxon>Pseudomonadati</taxon>
        <taxon>Planctomycetota</taxon>
        <taxon>Planctomycetia</taxon>
        <taxon>Pirellulales</taxon>
        <taxon>Lacipirellulaceae</taxon>
        <taxon>Posidoniimonas</taxon>
    </lineage>
</organism>
<keyword evidence="3" id="KW-1185">Reference proteome</keyword>
<dbReference type="SUPFAM" id="SSF111038">
    <property type="entry name" value="YjbQ-like"/>
    <property type="match status" value="1"/>
</dbReference>
<dbReference type="Pfam" id="PF01894">
    <property type="entry name" value="YjbQ"/>
    <property type="match status" value="1"/>
</dbReference>
<accession>A0A5C5V5D2</accession>
<dbReference type="RefSeq" id="WP_146566221.1">
    <property type="nucleotide sequence ID" value="NZ_SIHJ01000002.1"/>
</dbReference>
<dbReference type="Proteomes" id="UP000316714">
    <property type="component" value="Unassembled WGS sequence"/>
</dbReference>
<dbReference type="PIRSF" id="PIRSF004681">
    <property type="entry name" value="UCP004681"/>
    <property type="match status" value="1"/>
</dbReference>
<gene>
    <name evidence="2" type="ORF">KOR34_33530</name>
</gene>
<sequence length="138" mass="15072">MVHQEEFIIETSGHRDMHDLTERVGKVVAASGVTTGTAQVFNVGSTGVVAAIEFEPGLAADLPELLDRLIPPGRDYGHEQAWHDGNAHSHLQATWLGHSFSFPVAHGAPVLGTWQQVIHLECDVNPRRRRIVVTVIGE</sequence>
<evidence type="ECO:0008006" key="4">
    <source>
        <dbReference type="Google" id="ProtNLM"/>
    </source>
</evidence>
<comment type="similarity">
    <text evidence="1">Belongs to the UPF0047 family.</text>
</comment>
<protein>
    <recommendedName>
        <fullName evidence="4">Secondary thiamine-phosphate synthase enzyme</fullName>
    </recommendedName>
</protein>
<reference evidence="2 3" key="1">
    <citation type="submission" date="2019-02" db="EMBL/GenBank/DDBJ databases">
        <title>Deep-cultivation of Planctomycetes and their phenomic and genomic characterization uncovers novel biology.</title>
        <authorList>
            <person name="Wiegand S."/>
            <person name="Jogler M."/>
            <person name="Boedeker C."/>
            <person name="Pinto D."/>
            <person name="Vollmers J."/>
            <person name="Rivas-Marin E."/>
            <person name="Kohn T."/>
            <person name="Peeters S.H."/>
            <person name="Heuer A."/>
            <person name="Rast P."/>
            <person name="Oberbeckmann S."/>
            <person name="Bunk B."/>
            <person name="Jeske O."/>
            <person name="Meyerdierks A."/>
            <person name="Storesund J.E."/>
            <person name="Kallscheuer N."/>
            <person name="Luecker S."/>
            <person name="Lage O.M."/>
            <person name="Pohl T."/>
            <person name="Merkel B.J."/>
            <person name="Hornburger P."/>
            <person name="Mueller R.-W."/>
            <person name="Bruemmer F."/>
            <person name="Labrenz M."/>
            <person name="Spormann A.M."/>
            <person name="Op Den Camp H."/>
            <person name="Overmann J."/>
            <person name="Amann R."/>
            <person name="Jetten M.S.M."/>
            <person name="Mascher T."/>
            <person name="Medema M.H."/>
            <person name="Devos D.P."/>
            <person name="Kaster A.-K."/>
            <person name="Ovreas L."/>
            <person name="Rohde M."/>
            <person name="Galperin M.Y."/>
            <person name="Jogler C."/>
        </authorList>
    </citation>
    <scope>NUCLEOTIDE SEQUENCE [LARGE SCALE GENOMIC DNA]</scope>
    <source>
        <strain evidence="2 3">KOR34</strain>
    </source>
</reference>
<dbReference type="InterPro" id="IPR001602">
    <property type="entry name" value="UPF0047_YjbQ-like"/>
</dbReference>
<dbReference type="OrthoDB" id="9801725at2"/>
<name>A0A5C5V5D2_9BACT</name>